<evidence type="ECO:0000313" key="1">
    <source>
        <dbReference type="EMBL" id="GMR54741.1"/>
    </source>
</evidence>
<name>A0AAN5D0U8_9BILA</name>
<gene>
    <name evidence="1" type="ORF">PMAYCL1PPCAC_24936</name>
</gene>
<feature type="non-terminal residue" evidence="1">
    <location>
        <position position="1"/>
    </location>
</feature>
<dbReference type="PANTHER" id="PTHR22744">
    <property type="entry name" value="HELIX LOOP HELIX PROTEIN 21-RELATED"/>
    <property type="match status" value="1"/>
</dbReference>
<protein>
    <submittedName>
        <fullName evidence="1">Uncharacterized protein</fullName>
    </submittedName>
</protein>
<proteinExistence type="predicted"/>
<sequence>SLLDRAEYFLIFSSDAEISWKLLLSDDFGLVKLQEDCLDQLETMESVKALKDTPEYKQLSNATKGVLLEKMFRLMP</sequence>
<dbReference type="Proteomes" id="UP001328107">
    <property type="component" value="Unassembled WGS sequence"/>
</dbReference>
<reference evidence="2" key="1">
    <citation type="submission" date="2022-10" db="EMBL/GenBank/DDBJ databases">
        <title>Genome assembly of Pristionchus species.</title>
        <authorList>
            <person name="Yoshida K."/>
            <person name="Sommer R.J."/>
        </authorList>
    </citation>
    <scope>NUCLEOTIDE SEQUENCE [LARGE SCALE GENOMIC DNA]</scope>
    <source>
        <strain evidence="2">RS5460</strain>
    </source>
</reference>
<evidence type="ECO:0000313" key="2">
    <source>
        <dbReference type="Proteomes" id="UP001328107"/>
    </source>
</evidence>
<organism evidence="1 2">
    <name type="scientific">Pristionchus mayeri</name>
    <dbReference type="NCBI Taxonomy" id="1317129"/>
    <lineage>
        <taxon>Eukaryota</taxon>
        <taxon>Metazoa</taxon>
        <taxon>Ecdysozoa</taxon>
        <taxon>Nematoda</taxon>
        <taxon>Chromadorea</taxon>
        <taxon>Rhabditida</taxon>
        <taxon>Rhabditina</taxon>
        <taxon>Diplogasteromorpha</taxon>
        <taxon>Diplogasteroidea</taxon>
        <taxon>Neodiplogasteridae</taxon>
        <taxon>Pristionchus</taxon>
    </lineage>
</organism>
<dbReference type="AlphaFoldDB" id="A0AAN5D0U8"/>
<keyword evidence="2" id="KW-1185">Reference proteome</keyword>
<dbReference type="EMBL" id="BTRK01000005">
    <property type="protein sequence ID" value="GMR54741.1"/>
    <property type="molecule type" value="Genomic_DNA"/>
</dbReference>
<dbReference type="PANTHER" id="PTHR22744:SF14">
    <property type="entry name" value="BTB DOMAIN-CONTAINING PROTEIN-RELATED"/>
    <property type="match status" value="1"/>
</dbReference>
<comment type="caution">
    <text evidence="1">The sequence shown here is derived from an EMBL/GenBank/DDBJ whole genome shotgun (WGS) entry which is preliminary data.</text>
</comment>
<accession>A0AAN5D0U8</accession>